<evidence type="ECO:0000313" key="3">
    <source>
        <dbReference type="Proteomes" id="UP000886998"/>
    </source>
</evidence>
<comment type="caution">
    <text evidence="2">The sequence shown here is derived from an EMBL/GenBank/DDBJ whole genome shotgun (WGS) entry which is preliminary data.</text>
</comment>
<proteinExistence type="predicted"/>
<dbReference type="Proteomes" id="UP000886998">
    <property type="component" value="Unassembled WGS sequence"/>
</dbReference>
<evidence type="ECO:0000313" key="2">
    <source>
        <dbReference type="EMBL" id="GFY38531.1"/>
    </source>
</evidence>
<feature type="compositionally biased region" description="Basic and acidic residues" evidence="1">
    <location>
        <begin position="1"/>
        <end position="18"/>
    </location>
</feature>
<protein>
    <submittedName>
        <fullName evidence="2">Uncharacterized protein</fullName>
    </submittedName>
</protein>
<organism evidence="2 3">
    <name type="scientific">Trichonephila inaurata madagascariensis</name>
    <dbReference type="NCBI Taxonomy" id="2747483"/>
    <lineage>
        <taxon>Eukaryota</taxon>
        <taxon>Metazoa</taxon>
        <taxon>Ecdysozoa</taxon>
        <taxon>Arthropoda</taxon>
        <taxon>Chelicerata</taxon>
        <taxon>Arachnida</taxon>
        <taxon>Araneae</taxon>
        <taxon>Araneomorphae</taxon>
        <taxon>Entelegynae</taxon>
        <taxon>Araneoidea</taxon>
        <taxon>Nephilidae</taxon>
        <taxon>Trichonephila</taxon>
        <taxon>Trichonephila inaurata</taxon>
    </lineage>
</organism>
<name>A0A8X6WRN6_9ARAC</name>
<accession>A0A8X6WRN6</accession>
<evidence type="ECO:0000256" key="1">
    <source>
        <dbReference type="SAM" id="MobiDB-lite"/>
    </source>
</evidence>
<keyword evidence="3" id="KW-1185">Reference proteome</keyword>
<dbReference type="EMBL" id="BMAV01000905">
    <property type="protein sequence ID" value="GFY38531.1"/>
    <property type="molecule type" value="Genomic_DNA"/>
</dbReference>
<feature type="region of interest" description="Disordered" evidence="1">
    <location>
        <begin position="1"/>
        <end position="40"/>
    </location>
</feature>
<dbReference type="AlphaFoldDB" id="A0A8X6WRN6"/>
<reference evidence="2" key="1">
    <citation type="submission" date="2020-08" db="EMBL/GenBank/DDBJ databases">
        <title>Multicomponent nature underlies the extraordinary mechanical properties of spider dragline silk.</title>
        <authorList>
            <person name="Kono N."/>
            <person name="Nakamura H."/>
            <person name="Mori M."/>
            <person name="Yoshida Y."/>
            <person name="Ohtoshi R."/>
            <person name="Malay A.D."/>
            <person name="Moran D.A.P."/>
            <person name="Tomita M."/>
            <person name="Numata K."/>
            <person name="Arakawa K."/>
        </authorList>
    </citation>
    <scope>NUCLEOTIDE SEQUENCE</scope>
</reference>
<feature type="compositionally biased region" description="Polar residues" evidence="1">
    <location>
        <begin position="29"/>
        <end position="39"/>
    </location>
</feature>
<sequence length="110" mass="12307">MSNTERRPETDMQSREATDSPMPVKSADRSTTSPTNQNPAAVHLISDAPYAHGAYLAHGYDVVPVVKTVVVDFWIRTRSSFGRTSWMCSSFGHCSRRTRLWSDSALLRGF</sequence>
<gene>
    <name evidence="2" type="ORF">TNIN_285821</name>
</gene>